<accession>A0A1T4N4G8</accession>
<keyword evidence="3" id="KW-1185">Reference proteome</keyword>
<feature type="transmembrane region" description="Helical" evidence="1">
    <location>
        <begin position="101"/>
        <end position="120"/>
    </location>
</feature>
<evidence type="ECO:0000313" key="2">
    <source>
        <dbReference type="EMBL" id="SJZ74054.1"/>
    </source>
</evidence>
<feature type="transmembrane region" description="Helical" evidence="1">
    <location>
        <begin position="32"/>
        <end position="51"/>
    </location>
</feature>
<feature type="transmembrane region" description="Helical" evidence="1">
    <location>
        <begin position="152"/>
        <end position="169"/>
    </location>
</feature>
<dbReference type="OrthoDB" id="636847at2"/>
<keyword evidence="1" id="KW-1133">Transmembrane helix</keyword>
<organism evidence="2 3">
    <name type="scientific">Chitinophaga eiseniae</name>
    <dbReference type="NCBI Taxonomy" id="634771"/>
    <lineage>
        <taxon>Bacteria</taxon>
        <taxon>Pseudomonadati</taxon>
        <taxon>Bacteroidota</taxon>
        <taxon>Chitinophagia</taxon>
        <taxon>Chitinophagales</taxon>
        <taxon>Chitinophagaceae</taxon>
        <taxon>Chitinophaga</taxon>
    </lineage>
</organism>
<reference evidence="3" key="1">
    <citation type="submission" date="2017-02" db="EMBL/GenBank/DDBJ databases">
        <authorList>
            <person name="Varghese N."/>
            <person name="Submissions S."/>
        </authorList>
    </citation>
    <scope>NUCLEOTIDE SEQUENCE [LARGE SCALE GENOMIC DNA]</scope>
    <source>
        <strain evidence="3">DSM 22224</strain>
    </source>
</reference>
<dbReference type="EMBL" id="FUWZ01000001">
    <property type="protein sequence ID" value="SJZ74054.1"/>
    <property type="molecule type" value="Genomic_DNA"/>
</dbReference>
<evidence type="ECO:0008006" key="4">
    <source>
        <dbReference type="Google" id="ProtNLM"/>
    </source>
</evidence>
<evidence type="ECO:0000313" key="3">
    <source>
        <dbReference type="Proteomes" id="UP000190367"/>
    </source>
</evidence>
<keyword evidence="1" id="KW-0812">Transmembrane</keyword>
<evidence type="ECO:0000256" key="1">
    <source>
        <dbReference type="SAM" id="Phobius"/>
    </source>
</evidence>
<sequence>MQFSNDIKCDSEFGRGISFKDFLVRDGLNRKLIIFSCLLVLLQLLVFKYFYPYPAFINGDSYQYLLSATGNLKIDFYPIGYPKFLRLISVFSSSHTVVVSLQYMLMQFGTLFWVFSLFYFYRINRIIRILLIVAVVLSPIQLYMANYISSDSLFYSVSICWFATNLWVVNRFSWKVALIHAVLLVLAFSIRYNALYYPLVSCIALVVARGKVWLKLTAAGLIFMMLGVFVIWTSVQYKKLTGEMQFSAFSGWQMANNGMYAYRFVDSIDQKPLPPKFKELDYYVRSYFDSTRYYDLKYPEVMLDVNAFYMWSPISPLRMYMKNKFERDTVSSEFKKWSVVAPLYKEYGMFLMKNYPKKFATEYVWPNFIKYYAPPVEFLGMYGYKVDTVMSVVNTWFDFKEKKLNSRFKDYSVRTLESYPIICGTMNAVFIMMTISFFVLNGRNINKRLFELWSIFFLFWILNLGFSVFASPIALRFQIFPLVVYTSASFLMLSFVLDQAKNVEQNTGGRVVL</sequence>
<name>A0A1T4N4G8_9BACT</name>
<feature type="transmembrane region" description="Helical" evidence="1">
    <location>
        <begin position="212"/>
        <end position="235"/>
    </location>
</feature>
<feature type="transmembrane region" description="Helical" evidence="1">
    <location>
        <begin position="127"/>
        <end position="146"/>
    </location>
</feature>
<feature type="transmembrane region" description="Helical" evidence="1">
    <location>
        <begin position="479"/>
        <end position="497"/>
    </location>
</feature>
<dbReference type="Proteomes" id="UP000190367">
    <property type="component" value="Unassembled WGS sequence"/>
</dbReference>
<feature type="transmembrane region" description="Helical" evidence="1">
    <location>
        <begin position="452"/>
        <end position="473"/>
    </location>
</feature>
<feature type="transmembrane region" description="Helical" evidence="1">
    <location>
        <begin position="176"/>
        <end position="192"/>
    </location>
</feature>
<proteinExistence type="predicted"/>
<dbReference type="RefSeq" id="WP_078668021.1">
    <property type="nucleotide sequence ID" value="NZ_FUWZ01000001.1"/>
</dbReference>
<keyword evidence="1" id="KW-0472">Membrane</keyword>
<protein>
    <recommendedName>
        <fullName evidence="4">Dolichyl-phosphate-mannose-protein mannosyltransferase</fullName>
    </recommendedName>
</protein>
<feature type="transmembrane region" description="Helical" evidence="1">
    <location>
        <begin position="419"/>
        <end position="440"/>
    </location>
</feature>
<dbReference type="STRING" id="634771.SAMN04488128_1011418"/>
<gene>
    <name evidence="2" type="ORF">SAMN04488128_1011418</name>
</gene>
<dbReference type="AlphaFoldDB" id="A0A1T4N4G8"/>